<organism evidence="1 2">
    <name type="scientific">Periconia macrospinosa</name>
    <dbReference type="NCBI Taxonomy" id="97972"/>
    <lineage>
        <taxon>Eukaryota</taxon>
        <taxon>Fungi</taxon>
        <taxon>Dikarya</taxon>
        <taxon>Ascomycota</taxon>
        <taxon>Pezizomycotina</taxon>
        <taxon>Dothideomycetes</taxon>
        <taxon>Pleosporomycetidae</taxon>
        <taxon>Pleosporales</taxon>
        <taxon>Massarineae</taxon>
        <taxon>Periconiaceae</taxon>
        <taxon>Periconia</taxon>
    </lineage>
</organism>
<dbReference type="OrthoDB" id="5351220at2759"/>
<dbReference type="Proteomes" id="UP000244855">
    <property type="component" value="Unassembled WGS sequence"/>
</dbReference>
<gene>
    <name evidence="1" type="ORF">DM02DRAFT_686517</name>
</gene>
<name>A0A2V1DG16_9PLEO</name>
<dbReference type="AlphaFoldDB" id="A0A2V1DG16"/>
<accession>A0A2V1DG16</accession>
<proteinExistence type="predicted"/>
<evidence type="ECO:0000313" key="2">
    <source>
        <dbReference type="Proteomes" id="UP000244855"/>
    </source>
</evidence>
<sequence>MTNQTVPSSSDAPKTCWQARSDEEIAKHLDRRNLKYRHGWPRLPPFPLNTIRRGAHAHLGENEQFHHELDDAVREICNARQIEATDIFFAWRVPQVKDPEKSYFTLVIQANLRSEPVLDDAIIQIRKYLQERKSTEAVTIEIIDSRILNNVYSFPIKCRADEWVYDNEHITFQVAVDEVEKQGENWLLLQSSRRGLENDRELCTPMLVITSKTADRDIWADAIIPNIERELASRELPLKVEVLAWDGPVFRFC</sequence>
<reference evidence="1 2" key="1">
    <citation type="journal article" date="2018" name="Sci. Rep.">
        <title>Comparative genomics provides insights into the lifestyle and reveals functional heterogeneity of dark septate endophytic fungi.</title>
        <authorList>
            <person name="Knapp D.G."/>
            <person name="Nemeth J.B."/>
            <person name="Barry K."/>
            <person name="Hainaut M."/>
            <person name="Henrissat B."/>
            <person name="Johnson J."/>
            <person name="Kuo A."/>
            <person name="Lim J.H.P."/>
            <person name="Lipzen A."/>
            <person name="Nolan M."/>
            <person name="Ohm R.A."/>
            <person name="Tamas L."/>
            <person name="Grigoriev I.V."/>
            <person name="Spatafora J.W."/>
            <person name="Nagy L.G."/>
            <person name="Kovacs G.M."/>
        </authorList>
    </citation>
    <scope>NUCLEOTIDE SEQUENCE [LARGE SCALE GENOMIC DNA]</scope>
    <source>
        <strain evidence="1 2">DSE2036</strain>
    </source>
</reference>
<dbReference type="EMBL" id="KZ805449">
    <property type="protein sequence ID" value="PVH96978.1"/>
    <property type="molecule type" value="Genomic_DNA"/>
</dbReference>
<protein>
    <submittedName>
        <fullName evidence="1">Uncharacterized protein</fullName>
    </submittedName>
</protein>
<dbReference type="STRING" id="97972.A0A2V1DG16"/>
<keyword evidence="2" id="KW-1185">Reference proteome</keyword>
<evidence type="ECO:0000313" key="1">
    <source>
        <dbReference type="EMBL" id="PVH96978.1"/>
    </source>
</evidence>